<evidence type="ECO:0000313" key="2">
    <source>
        <dbReference type="EMBL" id="QDH14199.1"/>
    </source>
</evidence>
<proteinExistence type="predicted"/>
<evidence type="ECO:0000313" key="3">
    <source>
        <dbReference type="Proteomes" id="UP000318709"/>
    </source>
</evidence>
<reference evidence="2 3" key="1">
    <citation type="submission" date="2019-03" db="EMBL/GenBank/DDBJ databases">
        <title>The complete genome sequence of Swingsia_sp. F3b2 LMG30590(T).</title>
        <authorList>
            <person name="Chua K.-O."/>
            <person name="Chan K.-G."/>
            <person name="See-Too W.-S."/>
        </authorList>
    </citation>
    <scope>NUCLEOTIDE SEQUENCE [LARGE SCALE GENOMIC DNA]</scope>
    <source>
        <strain evidence="2 3">F3b2</strain>
    </source>
</reference>
<feature type="compositionally biased region" description="Polar residues" evidence="1">
    <location>
        <begin position="176"/>
        <end position="193"/>
    </location>
</feature>
<feature type="region of interest" description="Disordered" evidence="1">
    <location>
        <begin position="169"/>
        <end position="193"/>
    </location>
</feature>
<accession>A0A4Y6U9P7</accession>
<protein>
    <submittedName>
        <fullName evidence="2">Uncharacterized protein</fullName>
    </submittedName>
</protein>
<gene>
    <name evidence="2" type="ORF">E3E12_08380</name>
</gene>
<dbReference type="EMBL" id="CP038231">
    <property type="protein sequence ID" value="QDH14199.1"/>
    <property type="molecule type" value="Genomic_DNA"/>
</dbReference>
<keyword evidence="3" id="KW-1185">Reference proteome</keyword>
<evidence type="ECO:0000256" key="1">
    <source>
        <dbReference type="SAM" id="MobiDB-lite"/>
    </source>
</evidence>
<dbReference type="Proteomes" id="UP000318709">
    <property type="component" value="Chromosome"/>
</dbReference>
<organism evidence="2 3">
    <name type="scientific">Formicincola oecophyllae</name>
    <dbReference type="NCBI Taxonomy" id="2558361"/>
    <lineage>
        <taxon>Bacteria</taxon>
        <taxon>Pseudomonadati</taxon>
        <taxon>Pseudomonadota</taxon>
        <taxon>Alphaproteobacteria</taxon>
        <taxon>Acetobacterales</taxon>
        <taxon>Acetobacteraceae</taxon>
        <taxon>Formicincola</taxon>
    </lineage>
</organism>
<dbReference type="RefSeq" id="WP_141443903.1">
    <property type="nucleotide sequence ID" value="NZ_CP038231.1"/>
</dbReference>
<dbReference type="AlphaFoldDB" id="A0A4Y6U9P7"/>
<name>A0A4Y6U9P7_9PROT</name>
<dbReference type="KEGG" id="swf:E3E12_08380"/>
<sequence length="245" mass="26139">MNTRFILQPTLGATALLAGSRQGLGQAARLATPLDLTIWNASTKARRHAYLIFEALQEGCSFWLPEKTLDEWSCQGLPEANPCFMSQAMGEKGFFAEKTFLCLRSALFPPILPFEVSTSFAMPQAALVPGKGVEGGRKALLARFYVGAESCDIMGWGLFFERNTRFQPSCPEAEPQQGSAASQSITPGDQGSALNEAESTLAGNVAETGMSGGAPLPRLPHITCLPLSPSALHAAIKNPLGQNQP</sequence>